<dbReference type="InterPro" id="IPR029055">
    <property type="entry name" value="Ntn_hydrolases_N"/>
</dbReference>
<organism evidence="2 3">
    <name type="scientific">Bombella saccharophila</name>
    <dbReference type="NCBI Taxonomy" id="2967338"/>
    <lineage>
        <taxon>Bacteria</taxon>
        <taxon>Pseudomonadati</taxon>
        <taxon>Pseudomonadota</taxon>
        <taxon>Alphaproteobacteria</taxon>
        <taxon>Acetobacterales</taxon>
        <taxon>Acetobacteraceae</taxon>
        <taxon>Bombella</taxon>
    </lineage>
</organism>
<dbReference type="SUPFAM" id="SSF56235">
    <property type="entry name" value="N-terminal nucleophile aminohydrolases (Ntn hydrolases)"/>
    <property type="match status" value="1"/>
</dbReference>
<gene>
    <name evidence="2" type="ORF">NQF64_05340</name>
</gene>
<evidence type="ECO:0000313" key="2">
    <source>
        <dbReference type="EMBL" id="MCX5614667.1"/>
    </source>
</evidence>
<dbReference type="Proteomes" id="UP001165648">
    <property type="component" value="Unassembled WGS sequence"/>
</dbReference>
<dbReference type="EMBL" id="JANIDW010000002">
    <property type="protein sequence ID" value="MCX5614667.1"/>
    <property type="molecule type" value="Genomic_DNA"/>
</dbReference>
<dbReference type="InterPro" id="IPR051792">
    <property type="entry name" value="GGT_bact"/>
</dbReference>
<dbReference type="PANTHER" id="PTHR43199:SF1">
    <property type="entry name" value="GLUTATHIONE HYDROLASE PROENZYME"/>
    <property type="match status" value="1"/>
</dbReference>
<reference evidence="2 3" key="1">
    <citation type="submission" date="2022-07" db="EMBL/GenBank/DDBJ databases">
        <title>Bombella genomes.</title>
        <authorList>
            <person name="Harer L."/>
            <person name="Styblova S."/>
            <person name="Ehrmann M."/>
        </authorList>
    </citation>
    <scope>NUCLEOTIDE SEQUENCE [LARGE SCALE GENOMIC DNA]</scope>
    <source>
        <strain evidence="2 3">TMW 2.2558</strain>
    </source>
</reference>
<evidence type="ECO:0000313" key="3">
    <source>
        <dbReference type="Proteomes" id="UP001165648"/>
    </source>
</evidence>
<protein>
    <submittedName>
        <fullName evidence="2">Gamma-glutamyltransferase</fullName>
        <ecNumber evidence="2">2.3.2.2</ecNumber>
    </submittedName>
</protein>
<dbReference type="RefSeq" id="WP_266106729.1">
    <property type="nucleotide sequence ID" value="NZ_JANIDW010000002.1"/>
</dbReference>
<sequence>MPQHDSQTPSSSCLSKRPTRRWVRHCALLASVSLLGGTLSACSSGKSLKHHLFGPTNAPNSGIVVADEPQAALIGRDVLARGGNAADAATATAFALSVTLPSRASLGGGGACLVVRPGKAAESITFVPVNGSGPTGDRPASVPMVARGLFLLHLRYGSVQFGETIDPAITLGQQGITVSRLLSDDIATVKAPLFSNEGMRALLSKDATGTAVSEGDQLTQPRLTSFLSRLKLVGVGDLYTGALSDVFVSQANQAGAALTRDDLRHAIPGWTKALSLSDGQYSLNFLAPPADGGIGSAAAFSRGLPAENVVNAWRHSGSHNSLRDAQSFITSGQSDATGLPPLPASTSFVVRDGKGLSVGCVLTENNLFGTGRLAGSTGVVLGGAPRYYPAPLLSAAFISSSRTHMQAILAASGQNDAAQAVADGLRNITQNHMAATTTSGSGVLNSITCTGTNCTGHAAANGKGLSAQTLPHH</sequence>
<keyword evidence="2" id="KW-0808">Transferase</keyword>
<dbReference type="PANTHER" id="PTHR43199">
    <property type="entry name" value="GLUTATHIONE HYDROLASE"/>
    <property type="match status" value="1"/>
</dbReference>
<comment type="similarity">
    <text evidence="1">Belongs to the gamma-glutamyltransferase family.</text>
</comment>
<dbReference type="EC" id="2.3.2.2" evidence="2"/>
<keyword evidence="2" id="KW-0012">Acyltransferase</keyword>
<name>A0ABT3W6H0_9PROT</name>
<evidence type="ECO:0000256" key="1">
    <source>
        <dbReference type="ARBA" id="ARBA00009381"/>
    </source>
</evidence>
<comment type="caution">
    <text evidence="2">The sequence shown here is derived from an EMBL/GenBank/DDBJ whole genome shotgun (WGS) entry which is preliminary data.</text>
</comment>
<dbReference type="Pfam" id="PF01019">
    <property type="entry name" value="G_glu_transpept"/>
    <property type="match status" value="1"/>
</dbReference>
<dbReference type="PRINTS" id="PR01210">
    <property type="entry name" value="GGTRANSPTASE"/>
</dbReference>
<dbReference type="GO" id="GO:0103068">
    <property type="term" value="F:leukotriene C4 gamma-glutamyl transferase activity"/>
    <property type="evidence" value="ECO:0007669"/>
    <property type="project" value="UniProtKB-EC"/>
</dbReference>
<accession>A0ABT3W6H0</accession>
<proteinExistence type="inferred from homology"/>
<keyword evidence="3" id="KW-1185">Reference proteome</keyword>